<evidence type="ECO:0000313" key="1">
    <source>
        <dbReference type="EMBL" id="KZP17480.1"/>
    </source>
</evidence>
<keyword evidence="2" id="KW-1185">Reference proteome</keyword>
<gene>
    <name evidence="1" type="ORF">FIBSPDRAFT_26811</name>
</gene>
<dbReference type="Proteomes" id="UP000076532">
    <property type="component" value="Unassembled WGS sequence"/>
</dbReference>
<reference evidence="1 2" key="1">
    <citation type="journal article" date="2016" name="Mol. Biol. Evol.">
        <title>Comparative Genomics of Early-Diverging Mushroom-Forming Fungi Provides Insights into the Origins of Lignocellulose Decay Capabilities.</title>
        <authorList>
            <person name="Nagy L.G."/>
            <person name="Riley R."/>
            <person name="Tritt A."/>
            <person name="Adam C."/>
            <person name="Daum C."/>
            <person name="Floudas D."/>
            <person name="Sun H."/>
            <person name="Yadav J.S."/>
            <person name="Pangilinan J."/>
            <person name="Larsson K.H."/>
            <person name="Matsuura K."/>
            <person name="Barry K."/>
            <person name="Labutti K."/>
            <person name="Kuo R."/>
            <person name="Ohm R.A."/>
            <person name="Bhattacharya S.S."/>
            <person name="Shirouzu T."/>
            <person name="Yoshinaga Y."/>
            <person name="Martin F.M."/>
            <person name="Grigoriev I.V."/>
            <person name="Hibbett D.S."/>
        </authorList>
    </citation>
    <scope>NUCLEOTIDE SEQUENCE [LARGE SCALE GENOMIC DNA]</scope>
    <source>
        <strain evidence="1 2">CBS 109695</strain>
    </source>
</reference>
<protein>
    <submittedName>
        <fullName evidence="1">Uncharacterized protein</fullName>
    </submittedName>
</protein>
<dbReference type="EMBL" id="KV417582">
    <property type="protein sequence ID" value="KZP17480.1"/>
    <property type="molecule type" value="Genomic_DNA"/>
</dbReference>
<name>A0A166G510_9AGAM</name>
<evidence type="ECO:0000313" key="2">
    <source>
        <dbReference type="Proteomes" id="UP000076532"/>
    </source>
</evidence>
<dbReference type="AlphaFoldDB" id="A0A166G510"/>
<organism evidence="1 2">
    <name type="scientific">Athelia psychrophila</name>
    <dbReference type="NCBI Taxonomy" id="1759441"/>
    <lineage>
        <taxon>Eukaryota</taxon>
        <taxon>Fungi</taxon>
        <taxon>Dikarya</taxon>
        <taxon>Basidiomycota</taxon>
        <taxon>Agaricomycotina</taxon>
        <taxon>Agaricomycetes</taxon>
        <taxon>Agaricomycetidae</taxon>
        <taxon>Atheliales</taxon>
        <taxon>Atheliaceae</taxon>
        <taxon>Athelia</taxon>
    </lineage>
</organism>
<sequence>MHNNRDVRLSHALLGKHRPQCQCWLVTLRLGRAFPLPASCFLPLCATQAPSYKHATIDGKQDILFKLINSLGRCSCFLVRH</sequence>
<proteinExistence type="predicted"/>
<accession>A0A166G510</accession>